<keyword evidence="1" id="KW-0472">Membrane</keyword>
<name>A0ABT2F781_9STRE</name>
<keyword evidence="3" id="KW-1185">Reference proteome</keyword>
<gene>
    <name evidence="2" type="ORF">NXS10_05000</name>
</gene>
<accession>A0ABT2F781</accession>
<keyword evidence="1" id="KW-0812">Transmembrane</keyword>
<proteinExistence type="predicted"/>
<dbReference type="EMBL" id="JANUXX010000005">
    <property type="protein sequence ID" value="MCS4488313.1"/>
    <property type="molecule type" value="Genomic_DNA"/>
</dbReference>
<organism evidence="2 3">
    <name type="scientific">Streptococcus sciuri</name>
    <dbReference type="NCBI Taxonomy" id="2973939"/>
    <lineage>
        <taxon>Bacteria</taxon>
        <taxon>Bacillati</taxon>
        <taxon>Bacillota</taxon>
        <taxon>Bacilli</taxon>
        <taxon>Lactobacillales</taxon>
        <taxon>Streptococcaceae</taxon>
        <taxon>Streptococcus</taxon>
    </lineage>
</organism>
<feature type="transmembrane region" description="Helical" evidence="1">
    <location>
        <begin position="6"/>
        <end position="26"/>
    </location>
</feature>
<dbReference type="RefSeq" id="WP_259138336.1">
    <property type="nucleotide sequence ID" value="NZ_JANUXX010000005.1"/>
</dbReference>
<sequence length="65" mass="7673">MNTVFYLFLVILLLFTIIKIALLVVYMRSIKPEVDADGNIIPKPIKNISEADQKEKEEEEYDRDW</sequence>
<keyword evidence="1" id="KW-1133">Transmembrane helix</keyword>
<protein>
    <recommendedName>
        <fullName evidence="4">DUF3951 domain-containing protein</fullName>
    </recommendedName>
</protein>
<comment type="caution">
    <text evidence="2">The sequence shown here is derived from an EMBL/GenBank/DDBJ whole genome shotgun (WGS) entry which is preliminary data.</text>
</comment>
<evidence type="ECO:0000313" key="3">
    <source>
        <dbReference type="Proteomes" id="UP001206548"/>
    </source>
</evidence>
<reference evidence="2 3" key="1">
    <citation type="journal article" date="2023" name="Int. J. Syst. Evol. Microbiol.">
        <title>Streptococcus sciuri sp. nov., Staphylococcus marylandisciuri sp. nov. and Staphylococcus americanisciuri sp. nov., isolated from faeces of eastern grey squirrel (Sciurus carolinensis).</title>
        <authorList>
            <person name="Volokhov D.V."/>
            <person name="Zagorodnyaya T.A."/>
            <person name="Furtak V.A."/>
            <person name="Nattanmai G."/>
            <person name="Randall L."/>
            <person name="Jose S."/>
            <person name="Gao Y."/>
            <person name="Eisenberg T."/>
            <person name="Delmonte P."/>
            <person name="Blom J."/>
            <person name="Mitchell K.K."/>
        </authorList>
    </citation>
    <scope>NUCLEOTIDE SEQUENCE [LARGE SCALE GENOMIC DNA]</scope>
    <source>
        <strain evidence="2 3">SQ9-PEA</strain>
    </source>
</reference>
<evidence type="ECO:0000256" key="1">
    <source>
        <dbReference type="SAM" id="Phobius"/>
    </source>
</evidence>
<evidence type="ECO:0000313" key="2">
    <source>
        <dbReference type="EMBL" id="MCS4488313.1"/>
    </source>
</evidence>
<evidence type="ECO:0008006" key="4">
    <source>
        <dbReference type="Google" id="ProtNLM"/>
    </source>
</evidence>
<dbReference type="Proteomes" id="UP001206548">
    <property type="component" value="Unassembled WGS sequence"/>
</dbReference>